<evidence type="ECO:0008006" key="4">
    <source>
        <dbReference type="Google" id="ProtNLM"/>
    </source>
</evidence>
<organism evidence="2 3">
    <name type="scientific">Sphingobacterium cellulitidis</name>
    <dbReference type="NCBI Taxonomy" id="1768011"/>
    <lineage>
        <taxon>Bacteria</taxon>
        <taxon>Pseudomonadati</taxon>
        <taxon>Bacteroidota</taxon>
        <taxon>Sphingobacteriia</taxon>
        <taxon>Sphingobacteriales</taxon>
        <taxon>Sphingobacteriaceae</taxon>
        <taxon>Sphingobacterium</taxon>
    </lineage>
</organism>
<evidence type="ECO:0000313" key="3">
    <source>
        <dbReference type="Proteomes" id="UP000614460"/>
    </source>
</evidence>
<dbReference type="Pfam" id="PF06353">
    <property type="entry name" value="DUF1062"/>
    <property type="match status" value="1"/>
</dbReference>
<sequence>MIKESTWGIEVLNPPHLNKQCSRCKNHKFYCSEKFRMNAQKKNIDIWLIYRCSSCDNTFNMTILSRTKSDLIDKGLFDKFSKNDKETAWEYAFSSEIGKKNNVEIDFGTVEYQIKYNTDPLEDLLKSDYSSIVFRIDYPFNFQLKTSSIIKTCLNLSTGQLNKLIEAKVIYVQGSPLMRKYKVRNGDVVQINIKRFREIYGMWDNK</sequence>
<dbReference type="PROSITE" id="PS50889">
    <property type="entry name" value="S4"/>
    <property type="match status" value="1"/>
</dbReference>
<comment type="caution">
    <text evidence="2">The sequence shown here is derived from an EMBL/GenBank/DDBJ whole genome shotgun (WGS) entry which is preliminary data.</text>
</comment>
<protein>
    <recommendedName>
        <fullName evidence="4">DUF1062 domain-containing protein</fullName>
    </recommendedName>
</protein>
<dbReference type="Proteomes" id="UP000614460">
    <property type="component" value="Unassembled WGS sequence"/>
</dbReference>
<evidence type="ECO:0000256" key="1">
    <source>
        <dbReference type="PROSITE-ProRule" id="PRU00182"/>
    </source>
</evidence>
<proteinExistence type="predicted"/>
<dbReference type="GO" id="GO:0003723">
    <property type="term" value="F:RNA binding"/>
    <property type="evidence" value="ECO:0007669"/>
    <property type="project" value="UniProtKB-KW"/>
</dbReference>
<reference evidence="2" key="2">
    <citation type="submission" date="2020-09" db="EMBL/GenBank/DDBJ databases">
        <authorList>
            <person name="Sun Q."/>
            <person name="Zhou Y."/>
        </authorList>
    </citation>
    <scope>NUCLEOTIDE SEQUENCE</scope>
    <source>
        <strain evidence="2">CGMCC 1.15966</strain>
    </source>
</reference>
<dbReference type="RefSeq" id="WP_182498850.1">
    <property type="nucleotide sequence ID" value="NZ_BMKM01000002.1"/>
</dbReference>
<reference evidence="2" key="1">
    <citation type="journal article" date="2014" name="Int. J. Syst. Evol. Microbiol.">
        <title>Complete genome sequence of Corynebacterium casei LMG S-19264T (=DSM 44701T), isolated from a smear-ripened cheese.</title>
        <authorList>
            <consortium name="US DOE Joint Genome Institute (JGI-PGF)"/>
            <person name="Walter F."/>
            <person name="Albersmeier A."/>
            <person name="Kalinowski J."/>
            <person name="Ruckert C."/>
        </authorList>
    </citation>
    <scope>NUCLEOTIDE SEQUENCE</scope>
    <source>
        <strain evidence="2">CGMCC 1.15966</strain>
    </source>
</reference>
<keyword evidence="1" id="KW-0694">RNA-binding</keyword>
<gene>
    <name evidence="2" type="ORF">GCM10011516_11160</name>
</gene>
<name>A0A8H9KTP9_9SPHI</name>
<dbReference type="InterPro" id="IPR009412">
    <property type="entry name" value="DUF1062"/>
</dbReference>
<accession>A0A8H9KTP9</accession>
<keyword evidence="3" id="KW-1185">Reference proteome</keyword>
<dbReference type="EMBL" id="BMKM01000002">
    <property type="protein sequence ID" value="GGE15116.1"/>
    <property type="molecule type" value="Genomic_DNA"/>
</dbReference>
<dbReference type="AlphaFoldDB" id="A0A8H9KTP9"/>
<evidence type="ECO:0000313" key="2">
    <source>
        <dbReference type="EMBL" id="GGE15116.1"/>
    </source>
</evidence>